<dbReference type="InterPro" id="IPR051051">
    <property type="entry name" value="E3_ubiq-ligase_TRIM/RNF"/>
</dbReference>
<keyword evidence="2 4" id="KW-0863">Zinc-finger</keyword>
<dbReference type="PROSITE" id="PS50119">
    <property type="entry name" value="ZF_BBOX"/>
    <property type="match status" value="1"/>
</dbReference>
<evidence type="ECO:0000256" key="3">
    <source>
        <dbReference type="ARBA" id="ARBA00022833"/>
    </source>
</evidence>
<keyword evidence="3" id="KW-0862">Zinc</keyword>
<dbReference type="SMART" id="SM00184">
    <property type="entry name" value="RING"/>
    <property type="match status" value="1"/>
</dbReference>
<name>A0A668AH69_9TELE</name>
<accession>A0A668AH69</accession>
<dbReference type="Proteomes" id="UP000472263">
    <property type="component" value="Chromosome 18"/>
</dbReference>
<reference evidence="7" key="1">
    <citation type="submission" date="2019-06" db="EMBL/GenBank/DDBJ databases">
        <authorList>
            <consortium name="Wellcome Sanger Institute Data Sharing"/>
        </authorList>
    </citation>
    <scope>NUCLEOTIDE SEQUENCE [LARGE SCALE GENOMIC DNA]</scope>
</reference>
<dbReference type="InterPro" id="IPR017907">
    <property type="entry name" value="Znf_RING_CS"/>
</dbReference>
<proteinExistence type="predicted"/>
<sequence length="213" mass="24441">MASMLSEEQFQCCICLDIFTNPVSIPCGHNFCLDCIKLYWDTKGKPECPLCKETLRYRPLLRVNQVFTDITEYFKRSIYAKTCQEEDKDTALLLETERCSSGQRSGADEVVCDICTGNKLMAVKSCLVCQVSYCEAHLVPHQRETALSRHRLTDPATFTTQNLCRKHASPLEMFCKRDKTPVCVKCTQTDHKNHKTVPMERESRRIKVGKRGF</sequence>
<dbReference type="Ensembl" id="ENSMMDT00005048271.1">
    <property type="protein sequence ID" value="ENSMMDP00005047329.1"/>
    <property type="gene ID" value="ENSMMDG00005021590.1"/>
</dbReference>
<evidence type="ECO:0000256" key="2">
    <source>
        <dbReference type="ARBA" id="ARBA00022771"/>
    </source>
</evidence>
<dbReference type="Gene3D" id="4.10.830.40">
    <property type="match status" value="1"/>
</dbReference>
<dbReference type="InterPro" id="IPR027370">
    <property type="entry name" value="Znf-RING_euk"/>
</dbReference>
<dbReference type="SUPFAM" id="SSF57850">
    <property type="entry name" value="RING/U-box"/>
    <property type="match status" value="1"/>
</dbReference>
<dbReference type="CDD" id="cd19802">
    <property type="entry name" value="Bbox1_TRIM8-like"/>
    <property type="match status" value="1"/>
</dbReference>
<evidence type="ECO:0000256" key="1">
    <source>
        <dbReference type="ARBA" id="ARBA00022723"/>
    </source>
</evidence>
<keyword evidence="8" id="KW-1185">Reference proteome</keyword>
<protein>
    <recommendedName>
        <fullName evidence="9">RING-type domain-containing protein</fullName>
    </recommendedName>
</protein>
<dbReference type="AlphaFoldDB" id="A0A668AH69"/>
<feature type="domain" description="RING-type" evidence="5">
    <location>
        <begin position="12"/>
        <end position="52"/>
    </location>
</feature>
<reference evidence="7" key="2">
    <citation type="submission" date="2025-08" db="UniProtKB">
        <authorList>
            <consortium name="Ensembl"/>
        </authorList>
    </citation>
    <scope>IDENTIFICATION</scope>
</reference>
<dbReference type="PANTHER" id="PTHR25465">
    <property type="entry name" value="B-BOX DOMAIN CONTAINING"/>
    <property type="match status" value="1"/>
</dbReference>
<dbReference type="Pfam" id="PF00643">
    <property type="entry name" value="zf-B_box"/>
    <property type="match status" value="1"/>
</dbReference>
<dbReference type="Gene3D" id="3.30.40.10">
    <property type="entry name" value="Zinc/RING finger domain, C3HC4 (zinc finger)"/>
    <property type="match status" value="1"/>
</dbReference>
<dbReference type="InterPro" id="IPR013083">
    <property type="entry name" value="Znf_RING/FYVE/PHD"/>
</dbReference>
<dbReference type="Pfam" id="PF13445">
    <property type="entry name" value="zf-RING_UBOX"/>
    <property type="match status" value="1"/>
</dbReference>
<evidence type="ECO:0000313" key="8">
    <source>
        <dbReference type="Proteomes" id="UP000472263"/>
    </source>
</evidence>
<dbReference type="CDD" id="cd19769">
    <property type="entry name" value="Bbox2_TRIM16-like"/>
    <property type="match status" value="1"/>
</dbReference>
<evidence type="ECO:0008006" key="9">
    <source>
        <dbReference type="Google" id="ProtNLM"/>
    </source>
</evidence>
<evidence type="ECO:0000259" key="5">
    <source>
        <dbReference type="PROSITE" id="PS50089"/>
    </source>
</evidence>
<dbReference type="GO" id="GO:0008270">
    <property type="term" value="F:zinc ion binding"/>
    <property type="evidence" value="ECO:0007669"/>
    <property type="project" value="UniProtKB-KW"/>
</dbReference>
<dbReference type="PROSITE" id="PS00518">
    <property type="entry name" value="ZF_RING_1"/>
    <property type="match status" value="1"/>
</dbReference>
<dbReference type="PANTHER" id="PTHR25465:SF32">
    <property type="entry name" value="BLOODTHIRSTY-RELATED GENE FAMILY, MEMBER 16 ISOFORM X1-RELATED"/>
    <property type="match status" value="1"/>
</dbReference>
<dbReference type="SUPFAM" id="SSF57845">
    <property type="entry name" value="B-box zinc-binding domain"/>
    <property type="match status" value="1"/>
</dbReference>
<dbReference type="Gene3D" id="3.30.160.60">
    <property type="entry name" value="Classic Zinc Finger"/>
    <property type="match status" value="1"/>
</dbReference>
<dbReference type="GeneTree" id="ENSGT01040000240385"/>
<evidence type="ECO:0000313" key="7">
    <source>
        <dbReference type="Ensembl" id="ENSMMDP00005047329.1"/>
    </source>
</evidence>
<dbReference type="SMART" id="SM00336">
    <property type="entry name" value="BBOX"/>
    <property type="match status" value="1"/>
</dbReference>
<dbReference type="InterPro" id="IPR000315">
    <property type="entry name" value="Znf_B-box"/>
</dbReference>
<dbReference type="PROSITE" id="PS50089">
    <property type="entry name" value="ZF_RING_2"/>
    <property type="match status" value="1"/>
</dbReference>
<dbReference type="InParanoid" id="A0A668AH69"/>
<keyword evidence="1" id="KW-0479">Metal-binding</keyword>
<evidence type="ECO:0000256" key="4">
    <source>
        <dbReference type="PROSITE-ProRule" id="PRU00024"/>
    </source>
</evidence>
<feature type="domain" description="B box-type" evidence="6">
    <location>
        <begin position="159"/>
        <end position="199"/>
    </location>
</feature>
<dbReference type="InterPro" id="IPR001841">
    <property type="entry name" value="Znf_RING"/>
</dbReference>
<evidence type="ECO:0000259" key="6">
    <source>
        <dbReference type="PROSITE" id="PS50119"/>
    </source>
</evidence>
<organism evidence="7 8">
    <name type="scientific">Myripristis murdjan</name>
    <name type="common">pinecone soldierfish</name>
    <dbReference type="NCBI Taxonomy" id="586833"/>
    <lineage>
        <taxon>Eukaryota</taxon>
        <taxon>Metazoa</taxon>
        <taxon>Chordata</taxon>
        <taxon>Craniata</taxon>
        <taxon>Vertebrata</taxon>
        <taxon>Euteleostomi</taxon>
        <taxon>Actinopterygii</taxon>
        <taxon>Neopterygii</taxon>
        <taxon>Teleostei</taxon>
        <taxon>Neoteleostei</taxon>
        <taxon>Acanthomorphata</taxon>
        <taxon>Holocentriformes</taxon>
        <taxon>Holocentridae</taxon>
        <taxon>Myripristis</taxon>
    </lineage>
</organism>
<reference evidence="7" key="3">
    <citation type="submission" date="2025-09" db="UniProtKB">
        <authorList>
            <consortium name="Ensembl"/>
        </authorList>
    </citation>
    <scope>IDENTIFICATION</scope>
</reference>